<evidence type="ECO:0000256" key="2">
    <source>
        <dbReference type="ARBA" id="ARBA00022473"/>
    </source>
</evidence>
<evidence type="ECO:0000313" key="5">
    <source>
        <dbReference type="EMBL" id="EOY15195.1"/>
    </source>
</evidence>
<gene>
    <name evidence="5" type="ORF">TCM_034344</name>
</gene>
<dbReference type="GO" id="GO:0009733">
    <property type="term" value="P:response to auxin"/>
    <property type="evidence" value="ECO:0007669"/>
    <property type="project" value="InterPro"/>
</dbReference>
<dbReference type="Gramene" id="EOY15195">
    <property type="protein sequence ID" value="EOY15195"/>
    <property type="gene ID" value="TCM_034344"/>
</dbReference>
<feature type="region of interest" description="Disordered" evidence="4">
    <location>
        <begin position="25"/>
        <end position="50"/>
    </location>
</feature>
<keyword evidence="3" id="KW-0341">Growth regulation</keyword>
<dbReference type="InParanoid" id="A0A061FD30"/>
<keyword evidence="6" id="KW-1185">Reference proteome</keyword>
<accession>A0A061FD30</accession>
<feature type="compositionally biased region" description="Basic residues" evidence="4">
    <location>
        <begin position="40"/>
        <end position="50"/>
    </location>
</feature>
<proteinExistence type="inferred from homology"/>
<evidence type="ECO:0000256" key="3">
    <source>
        <dbReference type="ARBA" id="ARBA00022604"/>
    </source>
</evidence>
<keyword evidence="2" id="KW-0217">Developmental protein</keyword>
<sequence length="167" mass="19220">MVNLKLKAVVSLDTEVQETLRHVNSPPELHELQKDTKNNRKDRKKAVRKKMKGSSMKLSEIIERWKRRKKGHFAIYTREGKRFVVPLYYLNHPIFRVLLEMAEEEFGTANHGPLQVPCEEELMDYILSLLRKNPSVNVDKALASITTCRGASISSFLSQGEHQSMVS</sequence>
<name>A0A061FD30_THECC</name>
<protein>
    <submittedName>
        <fullName evidence="5">SAUR-like auxin-responsive protein family, putative</fullName>
    </submittedName>
</protein>
<organism evidence="5 6">
    <name type="scientific">Theobroma cacao</name>
    <name type="common">Cacao</name>
    <name type="synonym">Cocoa</name>
    <dbReference type="NCBI Taxonomy" id="3641"/>
    <lineage>
        <taxon>Eukaryota</taxon>
        <taxon>Viridiplantae</taxon>
        <taxon>Streptophyta</taxon>
        <taxon>Embryophyta</taxon>
        <taxon>Tracheophyta</taxon>
        <taxon>Spermatophyta</taxon>
        <taxon>Magnoliopsida</taxon>
        <taxon>eudicotyledons</taxon>
        <taxon>Gunneridae</taxon>
        <taxon>Pentapetalae</taxon>
        <taxon>rosids</taxon>
        <taxon>malvids</taxon>
        <taxon>Malvales</taxon>
        <taxon>Malvaceae</taxon>
        <taxon>Byttnerioideae</taxon>
        <taxon>Theobroma</taxon>
    </lineage>
</organism>
<evidence type="ECO:0000256" key="4">
    <source>
        <dbReference type="SAM" id="MobiDB-lite"/>
    </source>
</evidence>
<feature type="compositionally biased region" description="Basic and acidic residues" evidence="4">
    <location>
        <begin position="28"/>
        <end position="39"/>
    </location>
</feature>
<dbReference type="OMA" id="DHIIMLV"/>
<dbReference type="InterPro" id="IPR003676">
    <property type="entry name" value="SAUR_fam"/>
</dbReference>
<dbReference type="STRING" id="3641.A0A061FD30"/>
<dbReference type="Pfam" id="PF02519">
    <property type="entry name" value="Auxin_inducible"/>
    <property type="match status" value="1"/>
</dbReference>
<dbReference type="HOGENOM" id="CLU_090137_1_1_1"/>
<dbReference type="Proteomes" id="UP000026915">
    <property type="component" value="Chromosome 8"/>
</dbReference>
<dbReference type="eggNOG" id="ENOG502SS19">
    <property type="taxonomic scope" value="Eukaryota"/>
</dbReference>
<comment type="similarity">
    <text evidence="1">Belongs to the ARG7 family.</text>
</comment>
<evidence type="ECO:0000313" key="6">
    <source>
        <dbReference type="Proteomes" id="UP000026915"/>
    </source>
</evidence>
<dbReference type="PANTHER" id="PTHR31175">
    <property type="entry name" value="AUXIN-RESPONSIVE FAMILY PROTEIN"/>
    <property type="match status" value="1"/>
</dbReference>
<evidence type="ECO:0000256" key="1">
    <source>
        <dbReference type="ARBA" id="ARBA00006974"/>
    </source>
</evidence>
<dbReference type="EMBL" id="CM001886">
    <property type="protein sequence ID" value="EOY15195.1"/>
    <property type="molecule type" value="Genomic_DNA"/>
</dbReference>
<reference evidence="5 6" key="1">
    <citation type="journal article" date="2013" name="Genome Biol.">
        <title>The genome sequence of the most widely cultivated cacao type and its use to identify candidate genes regulating pod color.</title>
        <authorList>
            <person name="Motamayor J.C."/>
            <person name="Mockaitis K."/>
            <person name="Schmutz J."/>
            <person name="Haiminen N."/>
            <person name="Iii D.L."/>
            <person name="Cornejo O."/>
            <person name="Findley S.D."/>
            <person name="Zheng P."/>
            <person name="Utro F."/>
            <person name="Royaert S."/>
            <person name="Saski C."/>
            <person name="Jenkins J."/>
            <person name="Podicheti R."/>
            <person name="Zhao M."/>
            <person name="Scheffler B.E."/>
            <person name="Stack J.C."/>
            <person name="Feltus F.A."/>
            <person name="Mustiga G.M."/>
            <person name="Amores F."/>
            <person name="Phillips W."/>
            <person name="Marelli J.P."/>
            <person name="May G.D."/>
            <person name="Shapiro H."/>
            <person name="Ma J."/>
            <person name="Bustamante C.D."/>
            <person name="Schnell R.J."/>
            <person name="Main D."/>
            <person name="Gilbert D."/>
            <person name="Parida L."/>
            <person name="Kuhn D.N."/>
        </authorList>
    </citation>
    <scope>NUCLEOTIDE SEQUENCE [LARGE SCALE GENOMIC DNA]</scope>
    <source>
        <strain evidence="6">cv. Matina 1-6</strain>
    </source>
</reference>
<dbReference type="AlphaFoldDB" id="A0A061FD30"/>